<keyword evidence="4" id="KW-1185">Reference proteome</keyword>
<name>A0A0K3CRY7_RHOTO</name>
<sequence>MTGTTIAKPRKSSTKGKSIVQKNPLPKGQSCSVCRARKVRCDAGRPACRACLRTARFEGKDLSTVVCQYDTKVGGGSGGKKGKGKAVASSPGNSTISSSGTARPGDEGLGMSGFQASLDAALAAGGTLTELPANATLPPMPSTTTLSTPSQIYDPSLGGSPYLPTALPPLAYTPTPPLSYSSGEDESIFAYSPPATTAHPSGLTAATTYDSWMGGGQPPLASTSRVLPLPQQHAPLPPGYYFVPTNAAWYAQGAGGQQGGPSQPYSGSPHPQARSQPQSSPYGYPSQQFATHHSAAPHPYPPPQYQPYPPSSSQHSSATPPQPLPPPQNPRMPSYQLKKPHLSFELPPPIITSNISPSHPPSAGFSPAISYARASNDPTFSLPFAHAPQGDVQSPFGAGGANFHSGLTPSTPQASYAGMWPTPGGGGAGQTNGNGQHSSAGGKAGTPGLANVDEWLRGLQQ</sequence>
<dbReference type="OMA" id="QFATHHS"/>
<dbReference type="PROSITE" id="PS50048">
    <property type="entry name" value="ZN2_CY6_FUNGAL_2"/>
    <property type="match status" value="1"/>
</dbReference>
<organism evidence="3 4">
    <name type="scientific">Rhodotorula toruloides</name>
    <name type="common">Yeast</name>
    <name type="synonym">Rhodosporidium toruloides</name>
    <dbReference type="NCBI Taxonomy" id="5286"/>
    <lineage>
        <taxon>Eukaryota</taxon>
        <taxon>Fungi</taxon>
        <taxon>Dikarya</taxon>
        <taxon>Basidiomycota</taxon>
        <taxon>Pucciniomycotina</taxon>
        <taxon>Microbotryomycetes</taxon>
        <taxon>Sporidiobolales</taxon>
        <taxon>Sporidiobolaceae</taxon>
        <taxon>Rhodotorula</taxon>
    </lineage>
</organism>
<accession>A0A0K3CRY7</accession>
<feature type="domain" description="Zn(2)-C6 fungal-type" evidence="2">
    <location>
        <begin position="30"/>
        <end position="69"/>
    </location>
</feature>
<dbReference type="STRING" id="5286.A0A0K3CRY7"/>
<dbReference type="AlphaFoldDB" id="A0A0K3CRY7"/>
<evidence type="ECO:0000256" key="1">
    <source>
        <dbReference type="SAM" id="MobiDB-lite"/>
    </source>
</evidence>
<dbReference type="Pfam" id="PF00172">
    <property type="entry name" value="Zn_clus"/>
    <property type="match status" value="1"/>
</dbReference>
<dbReference type="CDD" id="cd00067">
    <property type="entry name" value="GAL4"/>
    <property type="match status" value="1"/>
</dbReference>
<dbReference type="GO" id="GO:0000981">
    <property type="term" value="F:DNA-binding transcription factor activity, RNA polymerase II-specific"/>
    <property type="evidence" value="ECO:0007669"/>
    <property type="project" value="InterPro"/>
</dbReference>
<proteinExistence type="predicted"/>
<evidence type="ECO:0000313" key="3">
    <source>
        <dbReference type="EMBL" id="CTR11502.1"/>
    </source>
</evidence>
<protein>
    <submittedName>
        <fullName evidence="3">BY PROTMAP: gi|472584886|gb|EMS22461.1| Zn(2)-C7 fungal-type transcription factor [Rhodosporidium toruloides NP11] gi|647400979|emb|CDR46887.1| RHTO0S13e02938g1_1 [Rhodosporidium toruloides]</fullName>
    </submittedName>
</protein>
<feature type="region of interest" description="Disordered" evidence="1">
    <location>
        <begin position="382"/>
        <end position="461"/>
    </location>
</feature>
<feature type="compositionally biased region" description="Gly residues" evidence="1">
    <location>
        <begin position="423"/>
        <end position="432"/>
    </location>
</feature>
<feature type="region of interest" description="Disordered" evidence="1">
    <location>
        <begin position="252"/>
        <end position="335"/>
    </location>
</feature>
<feature type="region of interest" description="Disordered" evidence="1">
    <location>
        <begin position="1"/>
        <end position="29"/>
    </location>
</feature>
<dbReference type="GO" id="GO:0008270">
    <property type="term" value="F:zinc ion binding"/>
    <property type="evidence" value="ECO:0007669"/>
    <property type="project" value="InterPro"/>
</dbReference>
<feature type="compositionally biased region" description="Polar residues" evidence="1">
    <location>
        <begin position="405"/>
        <end position="414"/>
    </location>
</feature>
<dbReference type="InterPro" id="IPR036864">
    <property type="entry name" value="Zn2-C6_fun-type_DNA-bd_sf"/>
</dbReference>
<feature type="region of interest" description="Disordered" evidence="1">
    <location>
        <begin position="74"/>
        <end position="106"/>
    </location>
</feature>
<feature type="compositionally biased region" description="Pro residues" evidence="1">
    <location>
        <begin position="298"/>
        <end position="310"/>
    </location>
</feature>
<dbReference type="SUPFAM" id="SSF57701">
    <property type="entry name" value="Zn2/Cys6 DNA-binding domain"/>
    <property type="match status" value="1"/>
</dbReference>
<feature type="compositionally biased region" description="Low complexity" evidence="1">
    <location>
        <begin position="260"/>
        <end position="297"/>
    </location>
</feature>
<evidence type="ECO:0000313" key="4">
    <source>
        <dbReference type="Proteomes" id="UP000199069"/>
    </source>
</evidence>
<evidence type="ECO:0000259" key="2">
    <source>
        <dbReference type="PROSITE" id="PS50048"/>
    </source>
</evidence>
<feature type="compositionally biased region" description="Low complexity" evidence="1">
    <location>
        <begin position="85"/>
        <end position="101"/>
    </location>
</feature>
<dbReference type="EMBL" id="CWKI01000018">
    <property type="protein sequence ID" value="CTR11502.1"/>
    <property type="molecule type" value="Genomic_DNA"/>
</dbReference>
<dbReference type="Gene3D" id="4.10.240.10">
    <property type="entry name" value="Zn(2)-C6 fungal-type DNA-binding domain"/>
    <property type="match status" value="1"/>
</dbReference>
<dbReference type="InterPro" id="IPR001138">
    <property type="entry name" value="Zn2Cys6_DnaBD"/>
</dbReference>
<dbReference type="Proteomes" id="UP000199069">
    <property type="component" value="Unassembled WGS sequence"/>
</dbReference>
<feature type="region of interest" description="Disordered" evidence="1">
    <location>
        <begin position="133"/>
        <end position="159"/>
    </location>
</feature>
<reference evidence="3 4" key="1">
    <citation type="submission" date="2015-07" db="EMBL/GenBank/DDBJ databases">
        <authorList>
            <person name="Cajimat M.N.B."/>
            <person name="Milazzo M.L."/>
            <person name="Fulhorst C.F."/>
        </authorList>
    </citation>
    <scope>NUCLEOTIDE SEQUENCE [LARGE SCALE GENOMIC DNA]</scope>
    <source>
        <strain evidence="3">Single colony</strain>
    </source>
</reference>
<gene>
    <name evidence="3" type="primary">FGENESH: predicted gene_18.14</name>
    <name evidence="3" type="ORF">BN2166_0073630</name>
</gene>
<feature type="compositionally biased region" description="Pro residues" evidence="1">
    <location>
        <begin position="320"/>
        <end position="330"/>
    </location>
</feature>